<keyword evidence="3" id="KW-1185">Reference proteome</keyword>
<organism evidence="2 3">
    <name type="scientific">Morus notabilis</name>
    <dbReference type="NCBI Taxonomy" id="981085"/>
    <lineage>
        <taxon>Eukaryota</taxon>
        <taxon>Viridiplantae</taxon>
        <taxon>Streptophyta</taxon>
        <taxon>Embryophyta</taxon>
        <taxon>Tracheophyta</taxon>
        <taxon>Spermatophyta</taxon>
        <taxon>Magnoliopsida</taxon>
        <taxon>eudicotyledons</taxon>
        <taxon>Gunneridae</taxon>
        <taxon>Pentapetalae</taxon>
        <taxon>rosids</taxon>
        <taxon>fabids</taxon>
        <taxon>Rosales</taxon>
        <taxon>Moraceae</taxon>
        <taxon>Moreae</taxon>
        <taxon>Morus</taxon>
    </lineage>
</organism>
<evidence type="ECO:0000256" key="1">
    <source>
        <dbReference type="ARBA" id="ARBA00022821"/>
    </source>
</evidence>
<proteinExistence type="predicted"/>
<dbReference type="EMBL" id="KE344289">
    <property type="protein sequence ID" value="EXB56448.1"/>
    <property type="molecule type" value="Genomic_DNA"/>
</dbReference>
<protein>
    <recommendedName>
        <fullName evidence="4">Disease resistance protein</fullName>
    </recommendedName>
</protein>
<reference evidence="3" key="1">
    <citation type="submission" date="2013-01" db="EMBL/GenBank/DDBJ databases">
        <title>Draft Genome Sequence of a Mulberry Tree, Morus notabilis C.K. Schneid.</title>
        <authorList>
            <person name="He N."/>
            <person name="Zhao S."/>
        </authorList>
    </citation>
    <scope>NUCLEOTIDE SEQUENCE</scope>
</reference>
<gene>
    <name evidence="2" type="ORF">L484_009874</name>
</gene>
<sequence length="226" mass="24830">MSCPYENEATYMRDCVRKWSPKDLSLALEIEAENNTTKFQENAQEVDLGIDVQKQLCGLTFNEAKAGVLGTAYIFGRTDSSISERNGENILGKARQEKLLVTVIIFKDGGRVQEGIQMTRWTIMARNDSMPGTSTSSFSEMHYSGSCVPLSKLKHLIISDVGDMEFPLTSVSIRGCPSLESLPEGLSNLISLESLRIEGCPSLASLPTSIGNLPFLQFVNGKYCTD</sequence>
<dbReference type="PANTHER" id="PTHR36766">
    <property type="entry name" value="PLANT BROAD-SPECTRUM MILDEW RESISTANCE PROTEIN RPW8"/>
    <property type="match status" value="1"/>
</dbReference>
<dbReference type="InterPro" id="IPR032675">
    <property type="entry name" value="LRR_dom_sf"/>
</dbReference>
<dbReference type="Proteomes" id="UP000030645">
    <property type="component" value="Unassembled WGS sequence"/>
</dbReference>
<dbReference type="Gene3D" id="3.80.10.10">
    <property type="entry name" value="Ribonuclease Inhibitor"/>
    <property type="match status" value="1"/>
</dbReference>
<keyword evidence="1" id="KW-0611">Plant defense</keyword>
<dbReference type="GO" id="GO:0006952">
    <property type="term" value="P:defense response"/>
    <property type="evidence" value="ECO:0007669"/>
    <property type="project" value="UniProtKB-KW"/>
</dbReference>
<evidence type="ECO:0000313" key="2">
    <source>
        <dbReference type="EMBL" id="EXB56448.1"/>
    </source>
</evidence>
<evidence type="ECO:0000313" key="3">
    <source>
        <dbReference type="Proteomes" id="UP000030645"/>
    </source>
</evidence>
<accession>W9R794</accession>
<dbReference type="PANTHER" id="PTHR36766:SF30">
    <property type="entry name" value="TIR-NBS TYPE DISEASE RESISTANCE PROTEIN-RELATED"/>
    <property type="match status" value="1"/>
</dbReference>
<dbReference type="SUPFAM" id="SSF52047">
    <property type="entry name" value="RNI-like"/>
    <property type="match status" value="1"/>
</dbReference>
<name>W9R794_9ROSA</name>
<dbReference type="AlphaFoldDB" id="W9R794"/>
<evidence type="ECO:0008006" key="4">
    <source>
        <dbReference type="Google" id="ProtNLM"/>
    </source>
</evidence>